<feature type="compositionally biased region" description="Basic and acidic residues" evidence="2">
    <location>
        <begin position="33"/>
        <end position="44"/>
    </location>
</feature>
<dbReference type="GO" id="GO:0003729">
    <property type="term" value="F:mRNA binding"/>
    <property type="evidence" value="ECO:0007669"/>
    <property type="project" value="TreeGrafter"/>
</dbReference>
<dbReference type="GO" id="GO:0005634">
    <property type="term" value="C:nucleus"/>
    <property type="evidence" value="ECO:0007669"/>
    <property type="project" value="TreeGrafter"/>
</dbReference>
<organism evidence="4">
    <name type="scientific">Schizaphis graminum</name>
    <name type="common">Green bug aphid</name>
    <dbReference type="NCBI Taxonomy" id="13262"/>
    <lineage>
        <taxon>Eukaryota</taxon>
        <taxon>Metazoa</taxon>
        <taxon>Ecdysozoa</taxon>
        <taxon>Arthropoda</taxon>
        <taxon>Hexapoda</taxon>
        <taxon>Insecta</taxon>
        <taxon>Pterygota</taxon>
        <taxon>Neoptera</taxon>
        <taxon>Paraneoptera</taxon>
        <taxon>Hemiptera</taxon>
        <taxon>Sternorrhyncha</taxon>
        <taxon>Aphidomorpha</taxon>
        <taxon>Aphidoidea</taxon>
        <taxon>Aphididae</taxon>
        <taxon>Aphidini</taxon>
        <taxon>Schizaphis</taxon>
    </lineage>
</organism>
<dbReference type="AlphaFoldDB" id="A0A2S2NHE1"/>
<dbReference type="SUPFAM" id="SSF54791">
    <property type="entry name" value="Eukaryotic type KH-domain (KH-domain type I)"/>
    <property type="match status" value="1"/>
</dbReference>
<evidence type="ECO:0000313" key="4">
    <source>
        <dbReference type="EMBL" id="MBY16575.1"/>
    </source>
</evidence>
<protein>
    <submittedName>
        <fullName evidence="4">KH domain-containing, RNA-binding, signal transduction-associated protein 2</fullName>
    </submittedName>
</protein>
<dbReference type="InterPro" id="IPR045071">
    <property type="entry name" value="BBP-like"/>
</dbReference>
<keyword evidence="1" id="KW-0694">RNA-binding</keyword>
<feature type="region of interest" description="Disordered" evidence="2">
    <location>
        <begin position="1"/>
        <end position="44"/>
    </location>
</feature>
<evidence type="ECO:0000256" key="1">
    <source>
        <dbReference type="ARBA" id="ARBA00022884"/>
    </source>
</evidence>
<feature type="domain" description="KHDC4/BBP-like KH-domain type I" evidence="3">
    <location>
        <begin position="65"/>
        <end position="103"/>
    </location>
</feature>
<feature type="compositionally biased region" description="Acidic residues" evidence="2">
    <location>
        <begin position="1"/>
        <end position="12"/>
    </location>
</feature>
<dbReference type="Gene3D" id="3.30.1370.10">
    <property type="entry name" value="K Homology domain, type 1"/>
    <property type="match status" value="1"/>
</dbReference>
<dbReference type="InterPro" id="IPR055256">
    <property type="entry name" value="KH_1_KHDC4/BBP-like"/>
</dbReference>
<proteinExistence type="predicted"/>
<reference evidence="4" key="1">
    <citation type="submission" date="2018-04" db="EMBL/GenBank/DDBJ databases">
        <title>Transcriptome of Schizaphis graminum biotype I.</title>
        <authorList>
            <person name="Scully E.D."/>
            <person name="Geib S.M."/>
            <person name="Palmer N.A."/>
            <person name="Koch K."/>
            <person name="Bradshaw J."/>
            <person name="Heng-Moss T."/>
            <person name="Sarath G."/>
        </authorList>
    </citation>
    <scope>NUCLEOTIDE SEQUENCE</scope>
</reference>
<dbReference type="EMBL" id="GGMR01003956">
    <property type="protein sequence ID" value="MBY16575.1"/>
    <property type="molecule type" value="Transcribed_RNA"/>
</dbReference>
<dbReference type="PANTHER" id="PTHR11208:SF140">
    <property type="entry name" value="GH05812P-RELATED"/>
    <property type="match status" value="1"/>
</dbReference>
<evidence type="ECO:0000259" key="3">
    <source>
        <dbReference type="Pfam" id="PF22675"/>
    </source>
</evidence>
<gene>
    <name evidence="4" type="primary">khdrbs2</name>
    <name evidence="4" type="ORF">g.4271</name>
</gene>
<name>A0A2S2NHE1_SCHGA</name>
<sequence>MSDMDIVEVDDENQFHGNKSENHKLNSQSEARNGGKSEGIRRMVDITRDKPIKVSIRVAVPVRDHPKFNFVGKLLGPKGNSLKRLQEDTITKMAILGRGSMRDRNKVIALLSLRP</sequence>
<dbReference type="Pfam" id="PF22675">
    <property type="entry name" value="KH-I_KHDC4-BBP"/>
    <property type="match status" value="1"/>
</dbReference>
<dbReference type="InterPro" id="IPR036612">
    <property type="entry name" value="KH_dom_type_1_sf"/>
</dbReference>
<dbReference type="GO" id="GO:0000381">
    <property type="term" value="P:regulation of alternative mRNA splicing, via spliceosome"/>
    <property type="evidence" value="ECO:0007669"/>
    <property type="project" value="TreeGrafter"/>
</dbReference>
<dbReference type="PANTHER" id="PTHR11208">
    <property type="entry name" value="RNA-BINDING PROTEIN RELATED"/>
    <property type="match status" value="1"/>
</dbReference>
<evidence type="ECO:0000256" key="2">
    <source>
        <dbReference type="SAM" id="MobiDB-lite"/>
    </source>
</evidence>
<accession>A0A2S2NHE1</accession>